<sequence>MCVVPSLPTPAPSSTLRPAACTVTEAITRLQRARWVDACMRVLVFELHEIQRQVGNLTVLLRAGYQPAVARLRVRRLIKTCILFVNIGACSGAGARARVVSLEAGIRIYFLQ</sequence>
<proteinExistence type="predicted"/>
<keyword evidence="2" id="KW-1185">Reference proteome</keyword>
<dbReference type="AlphaFoldDB" id="A0A4C1XH87"/>
<dbReference type="EMBL" id="BGZK01000819">
    <property type="protein sequence ID" value="GBP61649.1"/>
    <property type="molecule type" value="Genomic_DNA"/>
</dbReference>
<evidence type="ECO:0000313" key="2">
    <source>
        <dbReference type="Proteomes" id="UP000299102"/>
    </source>
</evidence>
<protein>
    <submittedName>
        <fullName evidence="1">Uncharacterized protein</fullName>
    </submittedName>
</protein>
<dbReference type="Proteomes" id="UP000299102">
    <property type="component" value="Unassembled WGS sequence"/>
</dbReference>
<comment type="caution">
    <text evidence="1">The sequence shown here is derived from an EMBL/GenBank/DDBJ whole genome shotgun (WGS) entry which is preliminary data.</text>
</comment>
<reference evidence="1 2" key="1">
    <citation type="journal article" date="2019" name="Commun. Biol.">
        <title>The bagworm genome reveals a unique fibroin gene that provides high tensile strength.</title>
        <authorList>
            <person name="Kono N."/>
            <person name="Nakamura H."/>
            <person name="Ohtoshi R."/>
            <person name="Tomita M."/>
            <person name="Numata K."/>
            <person name="Arakawa K."/>
        </authorList>
    </citation>
    <scope>NUCLEOTIDE SEQUENCE [LARGE SCALE GENOMIC DNA]</scope>
</reference>
<accession>A0A4C1XH87</accession>
<name>A0A4C1XH87_EUMVA</name>
<gene>
    <name evidence="1" type="ORF">EVAR_43586_1</name>
</gene>
<organism evidence="1 2">
    <name type="scientific">Eumeta variegata</name>
    <name type="common">Bagworm moth</name>
    <name type="synonym">Eumeta japonica</name>
    <dbReference type="NCBI Taxonomy" id="151549"/>
    <lineage>
        <taxon>Eukaryota</taxon>
        <taxon>Metazoa</taxon>
        <taxon>Ecdysozoa</taxon>
        <taxon>Arthropoda</taxon>
        <taxon>Hexapoda</taxon>
        <taxon>Insecta</taxon>
        <taxon>Pterygota</taxon>
        <taxon>Neoptera</taxon>
        <taxon>Endopterygota</taxon>
        <taxon>Lepidoptera</taxon>
        <taxon>Glossata</taxon>
        <taxon>Ditrysia</taxon>
        <taxon>Tineoidea</taxon>
        <taxon>Psychidae</taxon>
        <taxon>Oiketicinae</taxon>
        <taxon>Eumeta</taxon>
    </lineage>
</organism>
<evidence type="ECO:0000313" key="1">
    <source>
        <dbReference type="EMBL" id="GBP61649.1"/>
    </source>
</evidence>